<dbReference type="Gene3D" id="3.90.79.10">
    <property type="entry name" value="Nucleoside Triphosphate Pyrophosphohydrolase"/>
    <property type="match status" value="1"/>
</dbReference>
<dbReference type="EMBL" id="GL945429">
    <property type="protein sequence ID" value="EGO29417.1"/>
    <property type="molecule type" value="Genomic_DNA"/>
</dbReference>
<evidence type="ECO:0000259" key="1">
    <source>
        <dbReference type="PROSITE" id="PS51462"/>
    </source>
</evidence>
<gene>
    <name evidence="2" type="ORF">SERLADRAFT_457131</name>
</gene>
<protein>
    <recommendedName>
        <fullName evidence="1">Nudix hydrolase domain-containing protein</fullName>
    </recommendedName>
</protein>
<reference evidence="2" key="1">
    <citation type="submission" date="2011-04" db="EMBL/GenBank/DDBJ databases">
        <title>Evolution of plant cell wall degrading machinery underlies the functional diversity of forest fungi.</title>
        <authorList>
            <consortium name="US DOE Joint Genome Institute (JGI-PGF)"/>
            <person name="Eastwood D.C."/>
            <person name="Floudas D."/>
            <person name="Binder M."/>
            <person name="Majcherczyk A."/>
            <person name="Schneider P."/>
            <person name="Aerts A."/>
            <person name="Asiegbu F.O."/>
            <person name="Baker S.E."/>
            <person name="Barry K."/>
            <person name="Bendiksby M."/>
            <person name="Blumentritt M."/>
            <person name="Coutinho P.M."/>
            <person name="Cullen D."/>
            <person name="Cullen D."/>
            <person name="Gathman A."/>
            <person name="Goodell B."/>
            <person name="Henrissat B."/>
            <person name="Ihrmark K."/>
            <person name="Kauserud H."/>
            <person name="Kohler A."/>
            <person name="LaButti K."/>
            <person name="Lapidus A."/>
            <person name="Lavin J.L."/>
            <person name="Lee Y.-H."/>
            <person name="Lindquist E."/>
            <person name="Lilly W."/>
            <person name="Lucas S."/>
            <person name="Morin E."/>
            <person name="Murat C."/>
            <person name="Oguiza J.A."/>
            <person name="Park J."/>
            <person name="Pisabarro A.G."/>
            <person name="Riley R."/>
            <person name="Rosling A."/>
            <person name="Salamov A."/>
            <person name="Schmidt O."/>
            <person name="Schmutz J."/>
            <person name="Skrede I."/>
            <person name="Stenlid J."/>
            <person name="Wiebenga A."/>
            <person name="Xie X."/>
            <person name="Kues U."/>
            <person name="Hibbett D.S."/>
            <person name="Hoffmeister D."/>
            <person name="Hogberg N."/>
            <person name="Martin F."/>
            <person name="Grigoriev I.V."/>
            <person name="Watkinson S.C."/>
        </authorList>
    </citation>
    <scope>NUCLEOTIDE SEQUENCE</scope>
    <source>
        <strain evidence="2">S7.9</strain>
    </source>
</reference>
<dbReference type="AlphaFoldDB" id="F8NGT5"/>
<dbReference type="GO" id="GO:0044715">
    <property type="term" value="F:8-oxo-dGDP phosphatase activity"/>
    <property type="evidence" value="ECO:0007669"/>
    <property type="project" value="TreeGrafter"/>
</dbReference>
<dbReference type="InterPro" id="IPR000086">
    <property type="entry name" value="NUDIX_hydrolase_dom"/>
</dbReference>
<dbReference type="SUPFAM" id="SSF55811">
    <property type="entry name" value="Nudix"/>
    <property type="match status" value="1"/>
</dbReference>
<dbReference type="FunFam" id="3.90.79.10:FF:000019">
    <property type="entry name" value="Thiamin pyrophosphokinase, putative"/>
    <property type="match status" value="1"/>
</dbReference>
<dbReference type="InterPro" id="IPR015797">
    <property type="entry name" value="NUDIX_hydrolase-like_dom_sf"/>
</dbReference>
<dbReference type="GeneID" id="18817470"/>
<dbReference type="PANTHER" id="PTHR13622:SF8">
    <property type="entry name" value="THIAMIN PYROPHOSPHOKINASE 1"/>
    <property type="match status" value="1"/>
</dbReference>
<dbReference type="InterPro" id="IPR031804">
    <property type="entry name" value="DUF4743"/>
</dbReference>
<dbReference type="Proteomes" id="UP000008064">
    <property type="component" value="Unassembled WGS sequence"/>
</dbReference>
<dbReference type="CDD" id="cd03676">
    <property type="entry name" value="NUDIX_Tnr3_like"/>
    <property type="match status" value="1"/>
</dbReference>
<dbReference type="HOGENOM" id="CLU_048013_0_1_1"/>
<accession>F8NGT5</accession>
<dbReference type="OrthoDB" id="10261522at2759"/>
<name>F8NGT5_SERL9</name>
<sequence length="396" mass="44257">MVWSRVSKCWYACAVRSGYYGQPATQARSRSYSHTSLLPLVRASNNLVLSSGSFHDENKTHWIASRKDETLVDKEHVYPLFLSAAPLSCSSSPIGFLRQDLFSALLDDHRVQLRLQGKSPWDIRVRGSSANGDPAGSPWAMAFAPWVNAGGRELRSHHIGRLVDEWREGGMFRDMLRGWSNEAYPIYNPARIESFEDSVAFTVERTSLPLFGFANFGCLLTAYFDSNDTGKRMLWVPRRSKTKRTWPGRLDVTVGGGIAAGDSALSTIVRESSEEASLDASYVRQHIRSAGLLPFPNRSPAGWVLPGVYYLFDLPLPADGSVFPRTNVADGEVESFELMDVQMVLENLMEGMFKPSSALALVDFLVRHGYVTDETDPAYVQLCLQLKKELPWPLPR</sequence>
<proteinExistence type="predicted"/>
<dbReference type="Pfam" id="PF15916">
    <property type="entry name" value="DUF4743"/>
    <property type="match status" value="1"/>
</dbReference>
<organism>
    <name type="scientific">Serpula lacrymans var. lacrymans (strain S7.9)</name>
    <name type="common">Dry rot fungus</name>
    <dbReference type="NCBI Taxonomy" id="578457"/>
    <lineage>
        <taxon>Eukaryota</taxon>
        <taxon>Fungi</taxon>
        <taxon>Dikarya</taxon>
        <taxon>Basidiomycota</taxon>
        <taxon>Agaricomycotina</taxon>
        <taxon>Agaricomycetes</taxon>
        <taxon>Agaricomycetidae</taxon>
        <taxon>Boletales</taxon>
        <taxon>Coniophorineae</taxon>
        <taxon>Serpulaceae</taxon>
        <taxon>Serpula</taxon>
    </lineage>
</organism>
<feature type="domain" description="Nudix hydrolase" evidence="1">
    <location>
        <begin position="211"/>
        <end position="361"/>
    </location>
</feature>
<dbReference type="PANTHER" id="PTHR13622">
    <property type="entry name" value="THIAMIN PYROPHOSPHOKINASE"/>
    <property type="match status" value="1"/>
</dbReference>
<dbReference type="RefSeq" id="XP_007313659.1">
    <property type="nucleotide sequence ID" value="XM_007313597.1"/>
</dbReference>
<dbReference type="Pfam" id="PF00293">
    <property type="entry name" value="NUDIX"/>
    <property type="match status" value="1"/>
</dbReference>
<dbReference type="PROSITE" id="PS51462">
    <property type="entry name" value="NUDIX"/>
    <property type="match status" value="1"/>
</dbReference>
<evidence type="ECO:0000313" key="2">
    <source>
        <dbReference type="EMBL" id="EGO29417.1"/>
    </source>
</evidence>
<dbReference type="KEGG" id="sla:SERLADRAFT_457131"/>